<dbReference type="FunFam" id="3.60.21.10:FF:000004">
    <property type="entry name" value="Serine/threonine-protein phosphatase"/>
    <property type="match status" value="1"/>
</dbReference>
<dbReference type="GO" id="GO:0005737">
    <property type="term" value="C:cytoplasm"/>
    <property type="evidence" value="ECO:0000318"/>
    <property type="project" value="GO_Central"/>
</dbReference>
<dbReference type="KEGG" id="ptm:GSPATT00018642001"/>
<dbReference type="HOGENOM" id="CLU_260815_0_0_1"/>
<dbReference type="GeneID" id="5037619"/>
<dbReference type="PANTHER" id="PTHR11668">
    <property type="entry name" value="SERINE/THREONINE PROTEIN PHOSPHATASE"/>
    <property type="match status" value="1"/>
</dbReference>
<dbReference type="InterPro" id="IPR029052">
    <property type="entry name" value="Metallo-depent_PP-like"/>
</dbReference>
<dbReference type="InterPro" id="IPR031675">
    <property type="entry name" value="STPPase_N"/>
</dbReference>
<dbReference type="GO" id="GO:0004722">
    <property type="term" value="F:protein serine/threonine phosphatase activity"/>
    <property type="evidence" value="ECO:0000318"/>
    <property type="project" value="GO_Central"/>
</dbReference>
<dbReference type="Pfam" id="PF00149">
    <property type="entry name" value="Metallophos"/>
    <property type="match status" value="1"/>
</dbReference>
<comment type="catalytic activity">
    <reaction evidence="7 8">
        <text>O-phospho-L-threonyl-[protein] + H2O = L-threonyl-[protein] + phosphate</text>
        <dbReference type="Rhea" id="RHEA:47004"/>
        <dbReference type="Rhea" id="RHEA-COMP:11060"/>
        <dbReference type="Rhea" id="RHEA-COMP:11605"/>
        <dbReference type="ChEBI" id="CHEBI:15377"/>
        <dbReference type="ChEBI" id="CHEBI:30013"/>
        <dbReference type="ChEBI" id="CHEBI:43474"/>
        <dbReference type="ChEBI" id="CHEBI:61977"/>
        <dbReference type="EC" id="3.1.3.16"/>
    </reaction>
</comment>
<dbReference type="PANTHER" id="PTHR11668:SF300">
    <property type="entry name" value="SERINE_THREONINE-PROTEIN PHOSPHATASE"/>
    <property type="match status" value="1"/>
</dbReference>
<comment type="cofactor">
    <cofactor evidence="1">
        <name>Mn(2+)</name>
        <dbReference type="ChEBI" id="CHEBI:29035"/>
    </cofactor>
</comment>
<keyword evidence="4" id="KW-0904">Protein phosphatase</keyword>
<feature type="domain" description="TH1" evidence="10">
    <location>
        <begin position="982"/>
        <end position="1172"/>
    </location>
</feature>
<sequence>MAKDKQGEIDVDNIIERLLSVRGSKPGKNVNLTEPEVRGLCIKARDIFISQPILLELEAPLKICGDVHGQYFDLLRLFEYGGYPPESNYLFLGDYVDRGKQSLETICLLLAYKIKYPENFFLLRGNHECASINRIYGFYDECKRRYTIKLWKTFTDCFNCLPVAALIDEKILCMHGGLSPELSNLEQIRRIMRPTDVPDTGLLCDLLWSDPDKDVQGWADNERGVSYVFSQEIVQVFLKKHELDLICRAHQVVEDGYEFFSKRQLVTLFSAPNYCGEFDNAGSMMTVDESLMCSFQILKPAEQGAQGASQQNKPPSAKFVNLIQIREFIYNLKQLKQTNQSFIMFSDLIDQFRQTYQNKYLTLLEFSNILDQYARLDIRCDLDDNVKEQLYKFIKEKQQNVTYCALETVILEFLLQQEVIQPQAQINVDTLGKCARRLPLDMLQNINNDFLLQFKNFYKLISNKYGSHVDYRELERLGKELQRTIKINSVEIMRYIQPFVDTQQKVKIDEILELSNDLERLINDQNRIQSKGVEGRKSNTIEQLAEDYHYSSEEDNQKQINVISTASNDRRNFTNIIYQQTDLIKQKFINKAGLSCLTEINKATQSIEGLITNLINDIDIKNKKIDELIIEKELTSGQLQQFELEIQNKDQQIQMCLQDNDMFQTQINQCQDQNKDLKIQLNFYNEELKSITRLETELKEMQLDTRNLKEQLNKLNKENTRLQLNNKSLMEIIEELETKSQQNKDIDTIKQSLQQHKEQICQLELKLDDLQKQNQQLEELNLSYEKIKEGLEQQIIELKREVSHYKKMFENTNIENQQLRSSIIPRTSMFNSQQMNGGGLGRLSKMSIGGGMTSSKIYIIGRNSSQRMSSIRPNQYGSTFNPLEEIQSGPLKIEEVQDLDNQSPDQQKVHSNKPAMINSRMDARINPKYENSIVEVINEENEEKEQVGTVVEKPKENQLLQQFDKFWGGLGTKNLEELAPDTQQIKIDENILYYRDFLGIRDDPKIMEYLKLEKNIYKSIIQRCFSDGVYRIDAKGKKARRILFLTEHTFYIFEGEKKPSKLSRSFPLKNIHTLVFSEASPVICCIKVAGSDDYLIETFKRSELNSFLTEIFASQKITLFKVEFLAQFKIKMKGLKDEIPISQVIKKQTSQDQGKTPTFRVSSKQGLYSQNMGWLQLFKKKMFQGDWQEVFVILTNVGLVLFKKPGDAEPILFVSFVEAVVIKNPLFDTSKQHTIKVTILIPLRSVMKIVIPNSCSMQPQVFFQINGMMPSKMQSWNKCDNRISIWYISNNKWWNIEIKLNWINETILLN</sequence>
<evidence type="ECO:0000256" key="1">
    <source>
        <dbReference type="ARBA" id="ARBA00001936"/>
    </source>
</evidence>
<dbReference type="RefSeq" id="XP_001451834.1">
    <property type="nucleotide sequence ID" value="XM_001451797.1"/>
</dbReference>
<feature type="coiled-coil region" evidence="9">
    <location>
        <begin position="611"/>
        <end position="808"/>
    </location>
</feature>
<evidence type="ECO:0000256" key="9">
    <source>
        <dbReference type="SAM" id="Coils"/>
    </source>
</evidence>
<keyword evidence="9" id="KW-0175">Coiled coil</keyword>
<evidence type="ECO:0000256" key="5">
    <source>
        <dbReference type="ARBA" id="ARBA00023211"/>
    </source>
</evidence>
<comment type="similarity">
    <text evidence="8">Belongs to the PPP phosphatase family.</text>
</comment>
<evidence type="ECO:0000313" key="12">
    <source>
        <dbReference type="Proteomes" id="UP000000600"/>
    </source>
</evidence>
<proteinExistence type="inferred from homology"/>
<dbReference type="EMBL" id="CT868507">
    <property type="protein sequence ID" value="CAK84437.1"/>
    <property type="molecule type" value="Genomic_DNA"/>
</dbReference>
<organism evidence="11 12">
    <name type="scientific">Paramecium tetraurelia</name>
    <dbReference type="NCBI Taxonomy" id="5888"/>
    <lineage>
        <taxon>Eukaryota</taxon>
        <taxon>Sar</taxon>
        <taxon>Alveolata</taxon>
        <taxon>Ciliophora</taxon>
        <taxon>Intramacronucleata</taxon>
        <taxon>Oligohymenophorea</taxon>
        <taxon>Peniculida</taxon>
        <taxon>Parameciidae</taxon>
        <taxon>Paramecium</taxon>
    </lineage>
</organism>
<dbReference type="InterPro" id="IPR004843">
    <property type="entry name" value="Calcineurin-like_PHP"/>
</dbReference>
<evidence type="ECO:0000256" key="7">
    <source>
        <dbReference type="ARBA" id="ARBA00048336"/>
    </source>
</evidence>
<dbReference type="InterPro" id="IPR006186">
    <property type="entry name" value="Ser/Thr-sp_prot-phosphatase"/>
</dbReference>
<name>A0DN20_PARTE</name>
<dbReference type="PRINTS" id="PR00114">
    <property type="entry name" value="STPHPHTASE"/>
</dbReference>
<dbReference type="InterPro" id="IPR050341">
    <property type="entry name" value="PP1_catalytic_subunit"/>
</dbReference>
<protein>
    <recommendedName>
        <fullName evidence="8">Serine/threonine-protein phosphatase</fullName>
        <ecNumber evidence="8">3.1.3.16</ecNumber>
    </recommendedName>
</protein>
<dbReference type="GO" id="GO:0016459">
    <property type="term" value="C:myosin complex"/>
    <property type="evidence" value="ECO:0007669"/>
    <property type="project" value="InterPro"/>
</dbReference>
<keyword evidence="12" id="KW-1185">Reference proteome</keyword>
<keyword evidence="2" id="KW-0479">Metal-binding</keyword>
<evidence type="ECO:0000256" key="2">
    <source>
        <dbReference type="ARBA" id="ARBA00022723"/>
    </source>
</evidence>
<dbReference type="CDD" id="cd07414">
    <property type="entry name" value="MPP_PP1_PPKL"/>
    <property type="match status" value="1"/>
</dbReference>
<keyword evidence="3 8" id="KW-0378">Hydrolase</keyword>
<evidence type="ECO:0000313" key="11">
    <source>
        <dbReference type="EMBL" id="CAK84437.1"/>
    </source>
</evidence>
<dbReference type="SMART" id="SM00156">
    <property type="entry name" value="PP2Ac"/>
    <property type="match status" value="1"/>
</dbReference>
<dbReference type="SUPFAM" id="SSF56300">
    <property type="entry name" value="Metallo-dependent phosphatases"/>
    <property type="match status" value="1"/>
</dbReference>
<dbReference type="GO" id="GO:0046872">
    <property type="term" value="F:metal ion binding"/>
    <property type="evidence" value="ECO:0007669"/>
    <property type="project" value="UniProtKB-KW"/>
</dbReference>
<dbReference type="GO" id="GO:0003774">
    <property type="term" value="F:cytoskeletal motor activity"/>
    <property type="evidence" value="ECO:0007669"/>
    <property type="project" value="InterPro"/>
</dbReference>
<dbReference type="eggNOG" id="KOG0374">
    <property type="taxonomic scope" value="Eukaryota"/>
</dbReference>
<comment type="catalytic activity">
    <reaction evidence="6">
        <text>O-phospho-L-seryl-[protein] + H2O = L-seryl-[protein] + phosphate</text>
        <dbReference type="Rhea" id="RHEA:20629"/>
        <dbReference type="Rhea" id="RHEA-COMP:9863"/>
        <dbReference type="Rhea" id="RHEA-COMP:11604"/>
        <dbReference type="ChEBI" id="CHEBI:15377"/>
        <dbReference type="ChEBI" id="CHEBI:29999"/>
        <dbReference type="ChEBI" id="CHEBI:43474"/>
        <dbReference type="ChEBI" id="CHEBI:83421"/>
        <dbReference type="EC" id="3.1.3.16"/>
    </reaction>
</comment>
<evidence type="ECO:0000256" key="6">
    <source>
        <dbReference type="ARBA" id="ARBA00047761"/>
    </source>
</evidence>
<dbReference type="STRING" id="5888.A0DN20"/>
<keyword evidence="5" id="KW-0464">Manganese</keyword>
<dbReference type="GO" id="GO:0005634">
    <property type="term" value="C:nucleus"/>
    <property type="evidence" value="ECO:0000318"/>
    <property type="project" value="GO_Central"/>
</dbReference>
<reference evidence="11 12" key="1">
    <citation type="journal article" date="2006" name="Nature">
        <title>Global trends of whole-genome duplications revealed by the ciliate Paramecium tetraurelia.</title>
        <authorList>
            <consortium name="Genoscope"/>
            <person name="Aury J.-M."/>
            <person name="Jaillon O."/>
            <person name="Duret L."/>
            <person name="Noel B."/>
            <person name="Jubin C."/>
            <person name="Porcel B.M."/>
            <person name="Segurens B."/>
            <person name="Daubin V."/>
            <person name="Anthouard V."/>
            <person name="Aiach N."/>
            <person name="Arnaiz O."/>
            <person name="Billaut A."/>
            <person name="Beisson J."/>
            <person name="Blanc I."/>
            <person name="Bouhouche K."/>
            <person name="Camara F."/>
            <person name="Duharcourt S."/>
            <person name="Guigo R."/>
            <person name="Gogendeau D."/>
            <person name="Katinka M."/>
            <person name="Keller A.-M."/>
            <person name="Kissmehl R."/>
            <person name="Klotz C."/>
            <person name="Koll F."/>
            <person name="Le Moue A."/>
            <person name="Lepere C."/>
            <person name="Malinsky S."/>
            <person name="Nowacki M."/>
            <person name="Nowak J.K."/>
            <person name="Plattner H."/>
            <person name="Poulain J."/>
            <person name="Ruiz F."/>
            <person name="Serrano V."/>
            <person name="Zagulski M."/>
            <person name="Dessen P."/>
            <person name="Betermier M."/>
            <person name="Weissenbach J."/>
            <person name="Scarpelli C."/>
            <person name="Schachter V."/>
            <person name="Sperling L."/>
            <person name="Meyer E."/>
            <person name="Cohen J."/>
            <person name="Wincker P."/>
        </authorList>
    </citation>
    <scope>NUCLEOTIDE SEQUENCE [LARGE SCALE GENOMIC DNA]</scope>
    <source>
        <strain evidence="11 12">Stock d4-2</strain>
    </source>
</reference>
<dbReference type="Proteomes" id="UP000000600">
    <property type="component" value="Unassembled WGS sequence"/>
</dbReference>
<dbReference type="PROSITE" id="PS00125">
    <property type="entry name" value="SER_THR_PHOSPHATASE"/>
    <property type="match status" value="1"/>
</dbReference>
<dbReference type="InParanoid" id="A0DN20"/>
<gene>
    <name evidence="11" type="ORF">GSPATT00018642001</name>
</gene>
<evidence type="ECO:0000256" key="3">
    <source>
        <dbReference type="ARBA" id="ARBA00022801"/>
    </source>
</evidence>
<accession>A0DN20</accession>
<dbReference type="InterPro" id="IPR010926">
    <property type="entry name" value="Myosin_TH1"/>
</dbReference>
<dbReference type="EC" id="3.1.3.16" evidence="8"/>
<dbReference type="Pfam" id="PF16891">
    <property type="entry name" value="STPPase_N"/>
    <property type="match status" value="1"/>
</dbReference>
<dbReference type="OrthoDB" id="313524at2759"/>
<evidence type="ECO:0000259" key="10">
    <source>
        <dbReference type="PROSITE" id="PS51757"/>
    </source>
</evidence>
<evidence type="ECO:0000256" key="4">
    <source>
        <dbReference type="ARBA" id="ARBA00022912"/>
    </source>
</evidence>
<dbReference type="Gene3D" id="3.60.21.10">
    <property type="match status" value="1"/>
</dbReference>
<evidence type="ECO:0000256" key="8">
    <source>
        <dbReference type="RuleBase" id="RU004273"/>
    </source>
</evidence>
<dbReference type="OMA" id="MFENTNI"/>
<dbReference type="PROSITE" id="PS51757">
    <property type="entry name" value="TH1"/>
    <property type="match status" value="1"/>
</dbReference>
<dbReference type="SUPFAM" id="SSF50729">
    <property type="entry name" value="PH domain-like"/>
    <property type="match status" value="1"/>
</dbReference>